<evidence type="ECO:0000256" key="4">
    <source>
        <dbReference type="ARBA" id="ARBA00022989"/>
    </source>
</evidence>
<protein>
    <recommendedName>
        <fullName evidence="7">ABC3 transporter permease C-terminal domain-containing protein</fullName>
    </recommendedName>
</protein>
<feature type="transmembrane region" description="Helical" evidence="6">
    <location>
        <begin position="180"/>
        <end position="204"/>
    </location>
</feature>
<organism evidence="8">
    <name type="scientific">bioreactor metagenome</name>
    <dbReference type="NCBI Taxonomy" id="1076179"/>
    <lineage>
        <taxon>unclassified sequences</taxon>
        <taxon>metagenomes</taxon>
        <taxon>ecological metagenomes</taxon>
    </lineage>
</organism>
<accession>A0A644Y682</accession>
<name>A0A644Y682_9ZZZZ</name>
<feature type="transmembrane region" description="Helical" evidence="6">
    <location>
        <begin position="141"/>
        <end position="160"/>
    </location>
</feature>
<evidence type="ECO:0000313" key="8">
    <source>
        <dbReference type="EMBL" id="MPM22073.1"/>
    </source>
</evidence>
<dbReference type="InterPro" id="IPR038766">
    <property type="entry name" value="Membrane_comp_ABC_pdt"/>
</dbReference>
<dbReference type="GO" id="GO:0005886">
    <property type="term" value="C:plasma membrane"/>
    <property type="evidence" value="ECO:0007669"/>
    <property type="project" value="UniProtKB-SubCell"/>
</dbReference>
<feature type="transmembrane region" description="Helical" evidence="6">
    <location>
        <begin position="89"/>
        <end position="107"/>
    </location>
</feature>
<comment type="subcellular location">
    <subcellularLocation>
        <location evidence="1">Cell membrane</location>
        <topology evidence="1">Multi-pass membrane protein</topology>
    </subcellularLocation>
</comment>
<keyword evidence="3 6" id="KW-0812">Transmembrane</keyword>
<dbReference type="PANTHER" id="PTHR30287:SF2">
    <property type="entry name" value="BLL1001 PROTEIN"/>
    <property type="match status" value="1"/>
</dbReference>
<proteinExistence type="predicted"/>
<evidence type="ECO:0000256" key="2">
    <source>
        <dbReference type="ARBA" id="ARBA00022475"/>
    </source>
</evidence>
<sequence length="222" mass="24956">MKESYAAGQDGNMQAQGAQVIFREEDYKKLTGQKEYNKLFVTVEKGKLYSVEQKLKVLTKNYGATEINGKGEELKFIGAQQSSEEKLSIIYQILTLLILSVNIIFIMRSNIITRRKELATLRAIGLSIKNIKKILIIESELYGIVASIIGSVIATIYHNYRIARSNNGLLAGGYTRVAEYQIPWTQIIILFTIFIIMGIVAVYLSKDKIEGNSITEGISENY</sequence>
<keyword evidence="2" id="KW-1003">Cell membrane</keyword>
<evidence type="ECO:0000256" key="5">
    <source>
        <dbReference type="ARBA" id="ARBA00023136"/>
    </source>
</evidence>
<keyword evidence="4 6" id="KW-1133">Transmembrane helix</keyword>
<dbReference type="PANTHER" id="PTHR30287">
    <property type="entry name" value="MEMBRANE COMPONENT OF PREDICTED ABC SUPERFAMILY METABOLITE UPTAKE TRANSPORTER"/>
    <property type="match status" value="1"/>
</dbReference>
<evidence type="ECO:0000256" key="3">
    <source>
        <dbReference type="ARBA" id="ARBA00022692"/>
    </source>
</evidence>
<comment type="caution">
    <text evidence="8">The sequence shown here is derived from an EMBL/GenBank/DDBJ whole genome shotgun (WGS) entry which is preliminary data.</text>
</comment>
<evidence type="ECO:0000259" key="7">
    <source>
        <dbReference type="Pfam" id="PF02687"/>
    </source>
</evidence>
<reference evidence="8" key="1">
    <citation type="submission" date="2019-08" db="EMBL/GenBank/DDBJ databases">
        <authorList>
            <person name="Kucharzyk K."/>
            <person name="Murdoch R.W."/>
            <person name="Higgins S."/>
            <person name="Loffler F."/>
        </authorList>
    </citation>
    <scope>NUCLEOTIDE SEQUENCE</scope>
</reference>
<feature type="domain" description="ABC3 transporter permease C-terminal" evidence="7">
    <location>
        <begin position="93"/>
        <end position="204"/>
    </location>
</feature>
<dbReference type="Pfam" id="PF02687">
    <property type="entry name" value="FtsX"/>
    <property type="match status" value="1"/>
</dbReference>
<gene>
    <name evidence="8" type="ORF">SDC9_68523</name>
</gene>
<keyword evidence="5 6" id="KW-0472">Membrane</keyword>
<dbReference type="InterPro" id="IPR003838">
    <property type="entry name" value="ABC3_permease_C"/>
</dbReference>
<dbReference type="EMBL" id="VSSQ01003729">
    <property type="protein sequence ID" value="MPM22073.1"/>
    <property type="molecule type" value="Genomic_DNA"/>
</dbReference>
<evidence type="ECO:0000256" key="6">
    <source>
        <dbReference type="SAM" id="Phobius"/>
    </source>
</evidence>
<evidence type="ECO:0000256" key="1">
    <source>
        <dbReference type="ARBA" id="ARBA00004651"/>
    </source>
</evidence>
<dbReference type="AlphaFoldDB" id="A0A644Y682"/>